<evidence type="ECO:0000256" key="1">
    <source>
        <dbReference type="ARBA" id="ARBA00001946"/>
    </source>
</evidence>
<dbReference type="PANTHER" id="PTHR11088:SF60">
    <property type="entry name" value="TRNA DIMETHYLALLYLTRANSFERASE"/>
    <property type="match status" value="1"/>
</dbReference>
<feature type="site" description="Interaction with substrate tRNA" evidence="10">
    <location>
        <position position="104"/>
    </location>
</feature>
<evidence type="ECO:0000256" key="13">
    <source>
        <dbReference type="RuleBase" id="RU003785"/>
    </source>
</evidence>
<dbReference type="STRING" id="1434700.SAMN06296427_10293"/>
<sequence length="303" mass="35512">MNKFYRSLIIITGPTAIGKTGLAVFIANQLQTEIISFDSRQFYKEMKIGTAVPTDEELAEVPHHFIQNLSIHDEYSVGDFERDALQKIEELFQKYNSIVMVGGSGLYEKAVTEGLDVFPEVDVSIREELISELNEFGIAKLQEELKISDPEYFEKVDIQNSHRVIRALEICRGTGKTFSSFRRNNLQPRNFKVIKIGLELPRQEIYERINQRVDVMMNSELLDEVKSLYKFKNLNSLQTVGYRELFDYLDEKISFDFAVEEIKKNTRRYAKRQLTWYRKDENIKWFSPFEKAKILEFIKASLR</sequence>
<evidence type="ECO:0000256" key="5">
    <source>
        <dbReference type="ARBA" id="ARBA00022694"/>
    </source>
</evidence>
<reference evidence="14 15" key="1">
    <citation type="submission" date="2017-04" db="EMBL/GenBank/DDBJ databases">
        <authorList>
            <person name="Afonso C.L."/>
            <person name="Miller P.J."/>
            <person name="Scott M.A."/>
            <person name="Spackman E."/>
            <person name="Goraichik I."/>
            <person name="Dimitrov K.M."/>
            <person name="Suarez D.L."/>
            <person name="Swayne D.E."/>
        </authorList>
    </citation>
    <scope>NUCLEOTIDE SEQUENCE [LARGE SCALE GENOMIC DNA]</scope>
    <source>
        <strain evidence="14 15">CGMCC 1.12708</strain>
    </source>
</reference>
<organism evidence="14 15">
    <name type="scientific">Moheibacter sediminis</name>
    <dbReference type="NCBI Taxonomy" id="1434700"/>
    <lineage>
        <taxon>Bacteria</taxon>
        <taxon>Pseudomonadati</taxon>
        <taxon>Bacteroidota</taxon>
        <taxon>Flavobacteriia</taxon>
        <taxon>Flavobacteriales</taxon>
        <taxon>Weeksellaceae</taxon>
        <taxon>Moheibacter</taxon>
    </lineage>
</organism>
<dbReference type="HAMAP" id="MF_00185">
    <property type="entry name" value="IPP_trans"/>
    <property type="match status" value="1"/>
</dbReference>
<comment type="catalytic activity">
    <reaction evidence="9 10 11">
        <text>adenosine(37) in tRNA + dimethylallyl diphosphate = N(6)-dimethylallyladenosine(37) in tRNA + diphosphate</text>
        <dbReference type="Rhea" id="RHEA:26482"/>
        <dbReference type="Rhea" id="RHEA-COMP:10162"/>
        <dbReference type="Rhea" id="RHEA-COMP:10375"/>
        <dbReference type="ChEBI" id="CHEBI:33019"/>
        <dbReference type="ChEBI" id="CHEBI:57623"/>
        <dbReference type="ChEBI" id="CHEBI:74411"/>
        <dbReference type="ChEBI" id="CHEBI:74415"/>
        <dbReference type="EC" id="2.5.1.75"/>
    </reaction>
</comment>
<dbReference type="InterPro" id="IPR018022">
    <property type="entry name" value="IPT"/>
</dbReference>
<keyword evidence="7 10" id="KW-0067">ATP-binding</keyword>
<evidence type="ECO:0000256" key="10">
    <source>
        <dbReference type="HAMAP-Rule" id="MF_00185"/>
    </source>
</evidence>
<dbReference type="Proteomes" id="UP000192393">
    <property type="component" value="Unassembled WGS sequence"/>
</dbReference>
<name>A0A1W1Z206_9FLAO</name>
<evidence type="ECO:0000256" key="12">
    <source>
        <dbReference type="RuleBase" id="RU003784"/>
    </source>
</evidence>
<dbReference type="GO" id="GO:0006400">
    <property type="term" value="P:tRNA modification"/>
    <property type="evidence" value="ECO:0007669"/>
    <property type="project" value="TreeGrafter"/>
</dbReference>
<feature type="site" description="Interaction with substrate tRNA" evidence="10">
    <location>
        <position position="126"/>
    </location>
</feature>
<dbReference type="SUPFAM" id="SSF52540">
    <property type="entry name" value="P-loop containing nucleoside triphosphate hydrolases"/>
    <property type="match status" value="2"/>
</dbReference>
<keyword evidence="4 10" id="KW-0808">Transferase</keyword>
<dbReference type="Pfam" id="PF01715">
    <property type="entry name" value="IPPT"/>
    <property type="match status" value="1"/>
</dbReference>
<dbReference type="InterPro" id="IPR027417">
    <property type="entry name" value="P-loop_NTPase"/>
</dbReference>
<comment type="caution">
    <text evidence="10">Lacks conserved residue(s) required for the propagation of feature annotation.</text>
</comment>
<proteinExistence type="inferred from homology"/>
<keyword evidence="6 10" id="KW-0547">Nucleotide-binding</keyword>
<evidence type="ECO:0000256" key="4">
    <source>
        <dbReference type="ARBA" id="ARBA00022679"/>
    </source>
</evidence>
<evidence type="ECO:0000256" key="7">
    <source>
        <dbReference type="ARBA" id="ARBA00022840"/>
    </source>
</evidence>
<evidence type="ECO:0000256" key="2">
    <source>
        <dbReference type="ARBA" id="ARBA00003213"/>
    </source>
</evidence>
<keyword evidence="8 10" id="KW-0460">Magnesium</keyword>
<dbReference type="Gene3D" id="1.10.20.140">
    <property type="match status" value="1"/>
</dbReference>
<keyword evidence="15" id="KW-1185">Reference proteome</keyword>
<evidence type="ECO:0000256" key="6">
    <source>
        <dbReference type="ARBA" id="ARBA00022741"/>
    </source>
</evidence>
<evidence type="ECO:0000256" key="8">
    <source>
        <dbReference type="ARBA" id="ARBA00022842"/>
    </source>
</evidence>
<accession>A0A1W1Z206</accession>
<dbReference type="EMBL" id="FWXS01000002">
    <property type="protein sequence ID" value="SMC42111.1"/>
    <property type="molecule type" value="Genomic_DNA"/>
</dbReference>
<feature type="binding site" evidence="10">
    <location>
        <begin position="15"/>
        <end position="20"/>
    </location>
    <ligand>
        <name>substrate</name>
    </ligand>
</feature>
<dbReference type="GO" id="GO:0005524">
    <property type="term" value="F:ATP binding"/>
    <property type="evidence" value="ECO:0007669"/>
    <property type="project" value="UniProtKB-UniRule"/>
</dbReference>
<evidence type="ECO:0000313" key="15">
    <source>
        <dbReference type="Proteomes" id="UP000192393"/>
    </source>
</evidence>
<keyword evidence="5 10" id="KW-0819">tRNA processing</keyword>
<dbReference type="InterPro" id="IPR039657">
    <property type="entry name" value="Dimethylallyltransferase"/>
</dbReference>
<dbReference type="PANTHER" id="PTHR11088">
    <property type="entry name" value="TRNA DIMETHYLALLYLTRANSFERASE"/>
    <property type="match status" value="1"/>
</dbReference>
<comment type="subunit">
    <text evidence="10">Monomer.</text>
</comment>
<evidence type="ECO:0000256" key="9">
    <source>
        <dbReference type="ARBA" id="ARBA00049563"/>
    </source>
</evidence>
<evidence type="ECO:0000313" key="14">
    <source>
        <dbReference type="EMBL" id="SMC42111.1"/>
    </source>
</evidence>
<comment type="similarity">
    <text evidence="3 10 13">Belongs to the IPP transferase family.</text>
</comment>
<dbReference type="Gene3D" id="3.40.50.300">
    <property type="entry name" value="P-loop containing nucleotide triphosphate hydrolases"/>
    <property type="match status" value="1"/>
</dbReference>
<dbReference type="EC" id="2.5.1.75" evidence="10"/>
<evidence type="ECO:0000256" key="3">
    <source>
        <dbReference type="ARBA" id="ARBA00005842"/>
    </source>
</evidence>
<protein>
    <recommendedName>
        <fullName evidence="10">tRNA dimethylallyltransferase</fullName>
        <ecNumber evidence="10">2.5.1.75</ecNumber>
    </recommendedName>
    <alternativeName>
        <fullName evidence="10">Dimethylallyl diphosphate:tRNA dimethylallyltransferase</fullName>
        <shortName evidence="10">DMAPP:tRNA dimethylallyltransferase</shortName>
        <shortName evidence="10">DMATase</shortName>
    </alternativeName>
    <alternativeName>
        <fullName evidence="10">Isopentenyl-diphosphate:tRNA isopentenyltransferase</fullName>
        <shortName evidence="10">IPP transferase</shortName>
        <shortName evidence="10">IPPT</shortName>
        <shortName evidence="10">IPTase</shortName>
    </alternativeName>
</protein>
<dbReference type="RefSeq" id="WP_084016162.1">
    <property type="nucleotide sequence ID" value="NZ_FWXS01000002.1"/>
</dbReference>
<dbReference type="OrthoDB" id="9776390at2"/>
<comment type="cofactor">
    <cofactor evidence="1 10">
        <name>Mg(2+)</name>
        <dbReference type="ChEBI" id="CHEBI:18420"/>
    </cofactor>
</comment>
<feature type="region of interest" description="Interaction with substrate tRNA" evidence="10">
    <location>
        <begin position="38"/>
        <end position="41"/>
    </location>
</feature>
<dbReference type="AlphaFoldDB" id="A0A1W1Z206"/>
<dbReference type="GO" id="GO:0052381">
    <property type="term" value="F:tRNA dimethylallyltransferase activity"/>
    <property type="evidence" value="ECO:0007669"/>
    <property type="project" value="UniProtKB-UniRule"/>
</dbReference>
<feature type="binding site" evidence="10">
    <location>
        <begin position="13"/>
        <end position="20"/>
    </location>
    <ligand>
        <name>ATP</name>
        <dbReference type="ChEBI" id="CHEBI:30616"/>
    </ligand>
</feature>
<dbReference type="NCBIfam" id="TIGR00174">
    <property type="entry name" value="miaA"/>
    <property type="match status" value="1"/>
</dbReference>
<comment type="function">
    <text evidence="2 10 12">Catalyzes the transfer of a dimethylallyl group onto the adenine at position 37 in tRNAs that read codons beginning with uridine, leading to the formation of N6-(dimethylallyl)adenosine (i(6)A).</text>
</comment>
<evidence type="ECO:0000256" key="11">
    <source>
        <dbReference type="RuleBase" id="RU003783"/>
    </source>
</evidence>
<gene>
    <name evidence="10" type="primary">miaA</name>
    <name evidence="14" type="ORF">SAMN06296427_10293</name>
</gene>